<evidence type="ECO:0000313" key="3">
    <source>
        <dbReference type="EMBL" id="KAH0907682.1"/>
    </source>
</evidence>
<dbReference type="Proteomes" id="UP000824890">
    <property type="component" value="Unassembled WGS sequence"/>
</dbReference>
<dbReference type="EMBL" id="JAGKQM010000010">
    <property type="protein sequence ID" value="KAH0907682.1"/>
    <property type="molecule type" value="Genomic_DNA"/>
</dbReference>
<feature type="repeat" description="PPR" evidence="2">
    <location>
        <begin position="121"/>
        <end position="155"/>
    </location>
</feature>
<dbReference type="Pfam" id="PF20430">
    <property type="entry name" value="Eplus_motif"/>
    <property type="match status" value="1"/>
</dbReference>
<dbReference type="SUPFAM" id="SSF48452">
    <property type="entry name" value="TPR-like"/>
    <property type="match status" value="1"/>
</dbReference>
<evidence type="ECO:0008006" key="5">
    <source>
        <dbReference type="Google" id="ProtNLM"/>
    </source>
</evidence>
<dbReference type="NCBIfam" id="TIGR00756">
    <property type="entry name" value="PPR"/>
    <property type="match status" value="3"/>
</dbReference>
<name>A0ABQ8BS88_BRANA</name>
<dbReference type="Pfam" id="PF13812">
    <property type="entry name" value="PPR_3"/>
    <property type="match status" value="1"/>
</dbReference>
<dbReference type="Pfam" id="PF20431">
    <property type="entry name" value="E_motif"/>
    <property type="match status" value="1"/>
</dbReference>
<organism evidence="3 4">
    <name type="scientific">Brassica napus</name>
    <name type="common">Rape</name>
    <dbReference type="NCBI Taxonomy" id="3708"/>
    <lineage>
        <taxon>Eukaryota</taxon>
        <taxon>Viridiplantae</taxon>
        <taxon>Streptophyta</taxon>
        <taxon>Embryophyta</taxon>
        <taxon>Tracheophyta</taxon>
        <taxon>Spermatophyta</taxon>
        <taxon>Magnoliopsida</taxon>
        <taxon>eudicotyledons</taxon>
        <taxon>Gunneridae</taxon>
        <taxon>Pentapetalae</taxon>
        <taxon>rosids</taxon>
        <taxon>malvids</taxon>
        <taxon>Brassicales</taxon>
        <taxon>Brassicaceae</taxon>
        <taxon>Brassiceae</taxon>
        <taxon>Brassica</taxon>
    </lineage>
</organism>
<evidence type="ECO:0000256" key="1">
    <source>
        <dbReference type="ARBA" id="ARBA00022737"/>
    </source>
</evidence>
<proteinExistence type="predicted"/>
<dbReference type="Pfam" id="PF01535">
    <property type="entry name" value="PPR"/>
    <property type="match status" value="3"/>
</dbReference>
<dbReference type="PANTHER" id="PTHR47926:SF540">
    <property type="entry name" value="PENTATRICOPEPTIDE REPEAT-CONTAINING PROTEIN"/>
    <property type="match status" value="1"/>
</dbReference>
<feature type="repeat" description="PPR" evidence="2">
    <location>
        <begin position="183"/>
        <end position="218"/>
    </location>
</feature>
<reference evidence="3 4" key="1">
    <citation type="submission" date="2021-05" db="EMBL/GenBank/DDBJ databases">
        <title>Genome Assembly of Synthetic Allotetraploid Brassica napus Reveals Homoeologous Exchanges between Subgenomes.</title>
        <authorList>
            <person name="Davis J.T."/>
        </authorList>
    </citation>
    <scope>NUCLEOTIDE SEQUENCE [LARGE SCALE GENOMIC DNA]</scope>
    <source>
        <strain evidence="4">cv. Da-Ae</strain>
        <tissue evidence="3">Seedling</tissue>
    </source>
</reference>
<dbReference type="InterPro" id="IPR011990">
    <property type="entry name" value="TPR-like_helical_dom_sf"/>
</dbReference>
<keyword evidence="1" id="KW-0677">Repeat</keyword>
<gene>
    <name evidence="3" type="ORF">HID58_039509</name>
</gene>
<evidence type="ECO:0000313" key="4">
    <source>
        <dbReference type="Proteomes" id="UP000824890"/>
    </source>
</evidence>
<dbReference type="InterPro" id="IPR046849">
    <property type="entry name" value="E2_motif"/>
</dbReference>
<feature type="repeat" description="PPR" evidence="2">
    <location>
        <begin position="286"/>
        <end position="320"/>
    </location>
</feature>
<dbReference type="Pfam" id="PF13041">
    <property type="entry name" value="PPR_2"/>
    <property type="match status" value="2"/>
</dbReference>
<feature type="repeat" description="PPR" evidence="2">
    <location>
        <begin position="51"/>
        <end position="85"/>
    </location>
</feature>
<protein>
    <recommendedName>
        <fullName evidence="5">Pentatricopeptide repeat-containing protein</fullName>
    </recommendedName>
</protein>
<evidence type="ECO:0000256" key="2">
    <source>
        <dbReference type="PROSITE-ProRule" id="PRU00708"/>
    </source>
</evidence>
<dbReference type="InterPro" id="IPR046848">
    <property type="entry name" value="E_motif"/>
</dbReference>
<dbReference type="Gene3D" id="1.25.40.10">
    <property type="entry name" value="Tetratricopeptide repeat domain"/>
    <property type="match status" value="3"/>
</dbReference>
<dbReference type="PROSITE" id="PS51375">
    <property type="entry name" value="PPR"/>
    <property type="match status" value="4"/>
</dbReference>
<dbReference type="InterPro" id="IPR002885">
    <property type="entry name" value="PPR_rpt"/>
</dbReference>
<sequence>CKRVGMNQIKQLHAQCLKTGLDETKDLLQRLLRVPNLVYARKLFDHHQTPCIFLYNKLIQAYSVHDQPHESISLFNLLSFDGLRPNHHTFNFVFAASSSISSVRTLRVLHSQFIRSGFESDSFCCTALITGYAKVGALCCARRVFDEMPNRDVPVWNAMITVYKSQGDMKAAMELFDSMPCKNVVSWTSVISGFCQNGNYSKALTMFLCMEKDKSVKPNHITVTSVLPACANLGALEIGRRLERYARENGFFDNIYVSNATLEMYSKCGMIDVAKRIFDELGKQRNLCSWNSMISSLATHGKHDQALELYAQMLREGGKPDAVTFVGLLLACVHGGMVAKGKELFKSMEEVHKISPKLEHYGCMIDLLGRVGKLQEAYDLIRTMPMKPDAVVWGTLLGACSFHGNVEIAEIASEALFKLEPSNPGNCVIMSNIYAANERWDGVLKMRKMMKKETMTKAAGYSYLVEVGVEVHNFTVQDKSHPRSYEIYQVLDEITRRIKPDKSCFDSKTMTESVELM</sequence>
<accession>A0ABQ8BS88</accession>
<feature type="non-terminal residue" evidence="3">
    <location>
        <position position="1"/>
    </location>
</feature>
<comment type="caution">
    <text evidence="3">The sequence shown here is derived from an EMBL/GenBank/DDBJ whole genome shotgun (WGS) entry which is preliminary data.</text>
</comment>
<dbReference type="InterPro" id="IPR046960">
    <property type="entry name" value="PPR_At4g14850-like_plant"/>
</dbReference>
<keyword evidence="4" id="KW-1185">Reference proteome</keyword>
<dbReference type="PANTHER" id="PTHR47926">
    <property type="entry name" value="PENTATRICOPEPTIDE REPEAT-CONTAINING PROTEIN"/>
    <property type="match status" value="1"/>
</dbReference>